<reference evidence="2" key="1">
    <citation type="submission" date="2016-08" db="EMBL/GenBank/DDBJ databases">
        <authorList>
            <person name="Varghese N."/>
            <person name="Submissions Spin"/>
        </authorList>
    </citation>
    <scope>NUCLEOTIDE SEQUENCE [LARGE SCALE GENOMIC DNA]</scope>
    <source>
        <strain evidence="2">SGD-1123</strain>
    </source>
</reference>
<dbReference type="OrthoDB" id="2063435at2"/>
<proteinExistence type="predicted"/>
<organism evidence="1 2">
    <name type="scientific">[Bacillus] enclensis</name>
    <dbReference type="NCBI Taxonomy" id="1402860"/>
    <lineage>
        <taxon>Bacteria</taxon>
        <taxon>Bacillati</taxon>
        <taxon>Bacillota</taxon>
        <taxon>Bacilli</taxon>
        <taxon>Bacillales</taxon>
        <taxon>Bacillaceae</taxon>
        <taxon>Rossellomorea</taxon>
    </lineage>
</organism>
<evidence type="ECO:0000313" key="1">
    <source>
        <dbReference type="EMBL" id="SCB77382.1"/>
    </source>
</evidence>
<protein>
    <submittedName>
        <fullName evidence="1">Uncharacterized protein</fullName>
    </submittedName>
</protein>
<sequence length="67" mass="8028">MVPDIDEDKMKYFPFLNRTGQKTKDIFYMYPYAYEPIPIRIPGYAGKGANCMFFGKEKDKFHMALYW</sequence>
<dbReference type="Proteomes" id="UP000181997">
    <property type="component" value="Unassembled WGS sequence"/>
</dbReference>
<gene>
    <name evidence="1" type="ORF">GA0061094_0416</name>
</gene>
<accession>A0A0V8HQE8</accession>
<dbReference type="AlphaFoldDB" id="A0A0V8HQE8"/>
<evidence type="ECO:0000313" key="2">
    <source>
        <dbReference type="Proteomes" id="UP000181997"/>
    </source>
</evidence>
<dbReference type="RefSeq" id="WP_058297312.1">
    <property type="nucleotide sequence ID" value="NZ_FMAU01000001.1"/>
</dbReference>
<keyword evidence="2" id="KW-1185">Reference proteome</keyword>
<name>A0A0V8HQE8_9BACI</name>
<dbReference type="EMBL" id="FMAU01000001">
    <property type="protein sequence ID" value="SCB77382.1"/>
    <property type="molecule type" value="Genomic_DNA"/>
</dbReference>